<name>A6URL8_METVS</name>
<dbReference type="Pfam" id="PF01966">
    <property type="entry name" value="HD"/>
    <property type="match status" value="1"/>
</dbReference>
<reference evidence="3" key="1">
    <citation type="submission" date="2007-06" db="EMBL/GenBank/DDBJ databases">
        <title>Complete sequence of Methanococcus vannielii SB.</title>
        <authorList>
            <consortium name="US DOE Joint Genome Institute"/>
            <person name="Copeland A."/>
            <person name="Lucas S."/>
            <person name="Lapidus A."/>
            <person name="Barry K."/>
            <person name="Glavina del Rio T."/>
            <person name="Dalin E."/>
            <person name="Tice H."/>
            <person name="Pitluck S."/>
            <person name="Chain P."/>
            <person name="Malfatti S."/>
            <person name="Shin M."/>
            <person name="Vergez L."/>
            <person name="Schmutz J."/>
            <person name="Larimer F."/>
            <person name="Land M."/>
            <person name="Hauser L."/>
            <person name="Kyrpides N."/>
            <person name="Anderson I."/>
            <person name="Sieprawska-Lupa M."/>
            <person name="Whitman W.B."/>
            <person name="Richardson P."/>
        </authorList>
    </citation>
    <scope>NUCLEOTIDE SEQUENCE [LARGE SCALE GENOMIC DNA]</scope>
    <source>
        <strain evidence="3">SB</strain>
    </source>
</reference>
<dbReference type="AlphaFoldDB" id="A6URL8"/>
<evidence type="ECO:0000313" key="3">
    <source>
        <dbReference type="EMBL" id="ABR55140.1"/>
    </source>
</evidence>
<proteinExistence type="predicted"/>
<dbReference type="GeneID" id="5324950"/>
<dbReference type="RefSeq" id="WP_012066055.1">
    <property type="nucleotide sequence ID" value="NC_009634.1"/>
</dbReference>
<dbReference type="KEGG" id="mvn:Mevan_1243"/>
<feature type="domain" description="HD" evidence="2">
    <location>
        <begin position="58"/>
        <end position="171"/>
    </location>
</feature>
<dbReference type="CDD" id="cd00077">
    <property type="entry name" value="HDc"/>
    <property type="match status" value="1"/>
</dbReference>
<sequence length="228" mass="25710">MNKLILLARKIENEILREKVISFIENPASTHSEIKESGISIKNSPASIKRHHKYEGGLIEHTASVVTLSLKIAEALRETYGIIPDSDLLISGAILHDLMKPQNYQTNNEKFDHVSDSNLEHLTLCVSELYKRDFPLNVIKVVASHHGEHGPVSPDSIEAWIIHYADNIDASLNDIAVKICQARAREFGIDDSAIYKKVTPLKAYEMRSKSGKDKLKEFLKEQLEITEE</sequence>
<dbReference type="STRING" id="406327.Mevan_1243"/>
<dbReference type="EMBL" id="CP000742">
    <property type="protein sequence ID" value="ABR55140.1"/>
    <property type="molecule type" value="Genomic_DNA"/>
</dbReference>
<evidence type="ECO:0000313" key="4">
    <source>
        <dbReference type="Proteomes" id="UP000001107"/>
    </source>
</evidence>
<dbReference type="GO" id="GO:0016787">
    <property type="term" value="F:hydrolase activity"/>
    <property type="evidence" value="ECO:0007669"/>
    <property type="project" value="UniProtKB-KW"/>
</dbReference>
<keyword evidence="4" id="KW-1185">Reference proteome</keyword>
<dbReference type="OrthoDB" id="114744at2157"/>
<dbReference type="InterPro" id="IPR006674">
    <property type="entry name" value="HD_domain"/>
</dbReference>
<dbReference type="eggNOG" id="arCOG01861">
    <property type="taxonomic scope" value="Archaea"/>
</dbReference>
<gene>
    <name evidence="3" type="ordered locus">Mevan_1243</name>
</gene>
<dbReference type="PANTHER" id="PTHR37294:SF1">
    <property type="entry name" value="3'-5' EXORIBONUCLEASE YHAM"/>
    <property type="match status" value="1"/>
</dbReference>
<dbReference type="SUPFAM" id="SSF109604">
    <property type="entry name" value="HD-domain/PDEase-like"/>
    <property type="match status" value="1"/>
</dbReference>
<organism evidence="3 4">
    <name type="scientific">Methanococcus vannielii (strain ATCC 35089 / DSM 1224 / JCM 13029 / OCM 148 / SB)</name>
    <dbReference type="NCBI Taxonomy" id="406327"/>
    <lineage>
        <taxon>Archaea</taxon>
        <taxon>Methanobacteriati</taxon>
        <taxon>Methanobacteriota</taxon>
        <taxon>Methanomada group</taxon>
        <taxon>Methanococci</taxon>
        <taxon>Methanococcales</taxon>
        <taxon>Methanococcaceae</taxon>
        <taxon>Methanococcus</taxon>
    </lineage>
</organism>
<keyword evidence="1" id="KW-0378">Hydrolase</keyword>
<dbReference type="PANTHER" id="PTHR37294">
    <property type="entry name" value="3'-5' EXORIBONUCLEASE YHAM"/>
    <property type="match status" value="1"/>
</dbReference>
<dbReference type="InterPro" id="IPR006675">
    <property type="entry name" value="HDIG_dom"/>
</dbReference>
<dbReference type="NCBIfam" id="TIGR00277">
    <property type="entry name" value="HDIG"/>
    <property type="match status" value="1"/>
</dbReference>
<dbReference type="Proteomes" id="UP000001107">
    <property type="component" value="Chromosome"/>
</dbReference>
<protein>
    <submittedName>
        <fullName evidence="3">Metal dependent phosphohydrolase</fullName>
    </submittedName>
</protein>
<evidence type="ECO:0000259" key="2">
    <source>
        <dbReference type="PROSITE" id="PS51831"/>
    </source>
</evidence>
<dbReference type="HOGENOM" id="CLU_1109506_0_0_2"/>
<dbReference type="InterPro" id="IPR050798">
    <property type="entry name" value="YhaM_exoribonuc/phosphodiest"/>
</dbReference>
<dbReference type="GO" id="GO:0031125">
    <property type="term" value="P:rRNA 3'-end processing"/>
    <property type="evidence" value="ECO:0007669"/>
    <property type="project" value="TreeGrafter"/>
</dbReference>
<dbReference type="InterPro" id="IPR003607">
    <property type="entry name" value="HD/PDEase_dom"/>
</dbReference>
<dbReference type="PROSITE" id="PS51831">
    <property type="entry name" value="HD"/>
    <property type="match status" value="1"/>
</dbReference>
<evidence type="ECO:0000256" key="1">
    <source>
        <dbReference type="ARBA" id="ARBA00022801"/>
    </source>
</evidence>
<dbReference type="SMART" id="SM00471">
    <property type="entry name" value="HDc"/>
    <property type="match status" value="1"/>
</dbReference>
<accession>A6URL8</accession>
<dbReference type="Gene3D" id="1.10.3210.10">
    <property type="entry name" value="Hypothetical protein af1432"/>
    <property type="match status" value="1"/>
</dbReference>